<accession>A0A7W7DDB4</accession>
<gene>
    <name evidence="3" type="ORF">BJ982_004867</name>
</gene>
<keyword evidence="4" id="KW-1185">Reference proteome</keyword>
<dbReference type="Proteomes" id="UP000542210">
    <property type="component" value="Unassembled WGS sequence"/>
</dbReference>
<keyword evidence="3" id="KW-0067">ATP-binding</keyword>
<feature type="region of interest" description="Disordered" evidence="1">
    <location>
        <begin position="276"/>
        <end position="303"/>
    </location>
</feature>
<organism evidence="3 4">
    <name type="scientific">Sphaerisporangium siamense</name>
    <dbReference type="NCBI Taxonomy" id="795645"/>
    <lineage>
        <taxon>Bacteria</taxon>
        <taxon>Bacillati</taxon>
        <taxon>Actinomycetota</taxon>
        <taxon>Actinomycetes</taxon>
        <taxon>Streptosporangiales</taxon>
        <taxon>Streptosporangiaceae</taxon>
        <taxon>Sphaerisporangium</taxon>
    </lineage>
</organism>
<dbReference type="SMART" id="SM00382">
    <property type="entry name" value="AAA"/>
    <property type="match status" value="1"/>
</dbReference>
<evidence type="ECO:0000256" key="1">
    <source>
        <dbReference type="SAM" id="MobiDB-lite"/>
    </source>
</evidence>
<feature type="domain" description="AAA+ ATPase" evidence="2">
    <location>
        <begin position="11"/>
        <end position="237"/>
    </location>
</feature>
<dbReference type="GO" id="GO:0005524">
    <property type="term" value="F:ATP binding"/>
    <property type="evidence" value="ECO:0007669"/>
    <property type="project" value="UniProtKB-KW"/>
</dbReference>
<comment type="caution">
    <text evidence="3">The sequence shown here is derived from an EMBL/GenBank/DDBJ whole genome shotgun (WGS) entry which is preliminary data.</text>
</comment>
<dbReference type="Gene3D" id="3.40.50.300">
    <property type="entry name" value="P-loop containing nucleotide triphosphate hydrolases"/>
    <property type="match status" value="1"/>
</dbReference>
<protein>
    <submittedName>
        <fullName evidence="3">Energy-coupling factor transporter ATP-binding protein EcfA2</fullName>
    </submittedName>
</protein>
<dbReference type="EMBL" id="JACHND010000001">
    <property type="protein sequence ID" value="MBB4703323.1"/>
    <property type="molecule type" value="Genomic_DNA"/>
</dbReference>
<name>A0A7W7DDB4_9ACTN</name>
<dbReference type="SUPFAM" id="SSF52540">
    <property type="entry name" value="P-loop containing nucleoside triphosphate hydrolases"/>
    <property type="match status" value="1"/>
</dbReference>
<keyword evidence="3" id="KW-0547">Nucleotide-binding</keyword>
<proteinExistence type="predicted"/>
<dbReference type="InterPro" id="IPR003593">
    <property type="entry name" value="AAA+_ATPase"/>
</dbReference>
<evidence type="ECO:0000313" key="4">
    <source>
        <dbReference type="Proteomes" id="UP000542210"/>
    </source>
</evidence>
<reference evidence="3 4" key="1">
    <citation type="submission" date="2020-08" db="EMBL/GenBank/DDBJ databases">
        <title>Sequencing the genomes of 1000 actinobacteria strains.</title>
        <authorList>
            <person name="Klenk H.-P."/>
        </authorList>
    </citation>
    <scope>NUCLEOTIDE SEQUENCE [LARGE SCALE GENOMIC DNA]</scope>
    <source>
        <strain evidence="3 4">DSM 45784</strain>
    </source>
</reference>
<dbReference type="RefSeq" id="WP_184883676.1">
    <property type="nucleotide sequence ID" value="NZ_BOOV01000032.1"/>
</dbReference>
<evidence type="ECO:0000313" key="3">
    <source>
        <dbReference type="EMBL" id="MBB4703323.1"/>
    </source>
</evidence>
<evidence type="ECO:0000259" key="2">
    <source>
        <dbReference type="SMART" id="SM00382"/>
    </source>
</evidence>
<dbReference type="AlphaFoldDB" id="A0A7W7DDB4"/>
<dbReference type="InterPro" id="IPR027417">
    <property type="entry name" value="P-loop_NTPase"/>
</dbReference>
<sequence length="335" mass="37556">MANQRRGAAPPEHNIAIWGAPGCGKTTFLAALNIALILNESPWRIFTDDPDSRDFLTDMTKSFQEQRFPPATVTLRHYKWFFSRQPDKQPKGLFRRARPERIGLEVLDAPGGFFGADRAGSGAEREPLLENLERSRGIVYLFDPTREHRKGDAFTYLHTVLTDLAGRMISKNRFAGDTLPHYLAVCVTKFDEPRVFMTAQENGLLTPNPEDPYGFPHIDSDNAEELFQELCGVSSSGYAKMVVPTLKKYFWKDHIRFFVTSSIGFYLNPATGRFDPDDFQNRLPDATPPAPAPSGRGEPAGAFKIRGPAHPINVIEPMLWLGQQMSADRQGREAG</sequence>